<sequence length="104" mass="11750">MLRFLSVSSSHYAEEDFISLLPRFLGSGLAAVSLSISAMMVVFCATIFIVFKDGMQWIPILVTVMAYFISFMFLEKVLIIIEDIVRFSNNNRSSLFKSSGEESF</sequence>
<gene>
    <name evidence="1" type="ORF">Pint_12283</name>
</gene>
<evidence type="ECO:0000313" key="2">
    <source>
        <dbReference type="Proteomes" id="UP001163603"/>
    </source>
</evidence>
<accession>A0ACC0XLG9</accession>
<protein>
    <submittedName>
        <fullName evidence="1">Uncharacterized protein</fullName>
    </submittedName>
</protein>
<comment type="caution">
    <text evidence="1">The sequence shown here is derived from an EMBL/GenBank/DDBJ whole genome shotgun (WGS) entry which is preliminary data.</text>
</comment>
<name>A0ACC0XLG9_9ROSI</name>
<dbReference type="EMBL" id="CM047747">
    <property type="protein sequence ID" value="KAJ0018607.1"/>
    <property type="molecule type" value="Genomic_DNA"/>
</dbReference>
<reference evidence="2" key="1">
    <citation type="journal article" date="2023" name="G3 (Bethesda)">
        <title>Genome assembly and association tests identify interacting loci associated with vigor, precocity, and sex in interspecific pistachio rootstocks.</title>
        <authorList>
            <person name="Palmer W."/>
            <person name="Jacygrad E."/>
            <person name="Sagayaradj S."/>
            <person name="Cavanaugh K."/>
            <person name="Han R."/>
            <person name="Bertier L."/>
            <person name="Beede B."/>
            <person name="Kafkas S."/>
            <person name="Golino D."/>
            <person name="Preece J."/>
            <person name="Michelmore R."/>
        </authorList>
    </citation>
    <scope>NUCLEOTIDE SEQUENCE [LARGE SCALE GENOMIC DNA]</scope>
</reference>
<dbReference type="Proteomes" id="UP001163603">
    <property type="component" value="Chromosome 12"/>
</dbReference>
<proteinExistence type="predicted"/>
<organism evidence="1 2">
    <name type="scientific">Pistacia integerrima</name>
    <dbReference type="NCBI Taxonomy" id="434235"/>
    <lineage>
        <taxon>Eukaryota</taxon>
        <taxon>Viridiplantae</taxon>
        <taxon>Streptophyta</taxon>
        <taxon>Embryophyta</taxon>
        <taxon>Tracheophyta</taxon>
        <taxon>Spermatophyta</taxon>
        <taxon>Magnoliopsida</taxon>
        <taxon>eudicotyledons</taxon>
        <taxon>Gunneridae</taxon>
        <taxon>Pentapetalae</taxon>
        <taxon>rosids</taxon>
        <taxon>malvids</taxon>
        <taxon>Sapindales</taxon>
        <taxon>Anacardiaceae</taxon>
        <taxon>Pistacia</taxon>
    </lineage>
</organism>
<evidence type="ECO:0000313" key="1">
    <source>
        <dbReference type="EMBL" id="KAJ0018607.1"/>
    </source>
</evidence>
<keyword evidence="2" id="KW-1185">Reference proteome</keyword>